<comment type="caution">
    <text evidence="7">The sequence shown here is derived from an EMBL/GenBank/DDBJ whole genome shotgun (WGS) entry which is preliminary data.</text>
</comment>
<sequence length="147" mass="15793">MGFMICIITGFVICIAASGRGIPGVVYFGIFLAVVGIYPAFPGNVTWIANNLGGGYKRAAGMAIHIGLGNLAGAMSSNFYRSEDSPKYILGHALEIGFSCAGLIGVLILRFTYRRINKEREARGTGDLTAEQMTKMGDRSPAFRYTL</sequence>
<dbReference type="Proteomes" id="UP001583193">
    <property type="component" value="Unassembled WGS sequence"/>
</dbReference>
<evidence type="ECO:0008006" key="9">
    <source>
        <dbReference type="Google" id="ProtNLM"/>
    </source>
</evidence>
<dbReference type="SUPFAM" id="SSF103473">
    <property type="entry name" value="MFS general substrate transporter"/>
    <property type="match status" value="1"/>
</dbReference>
<evidence type="ECO:0000256" key="6">
    <source>
        <dbReference type="SAM" id="Phobius"/>
    </source>
</evidence>
<proteinExistence type="predicted"/>
<feature type="transmembrane region" description="Helical" evidence="6">
    <location>
        <begin position="92"/>
        <end position="113"/>
    </location>
</feature>
<keyword evidence="2" id="KW-0813">Transport</keyword>
<gene>
    <name evidence="7" type="ORF">Plec18167_002804</name>
</gene>
<dbReference type="PANTHER" id="PTHR43791:SF18">
    <property type="entry name" value="NICOTINIC ACID TRANSPORTER TNA1, PUTATIVE (AFU_ORTHOLOGUE AFUA_3G03820)-RELATED"/>
    <property type="match status" value="1"/>
</dbReference>
<dbReference type="EMBL" id="JAVDPF010000006">
    <property type="protein sequence ID" value="KAL1882388.1"/>
    <property type="molecule type" value="Genomic_DNA"/>
</dbReference>
<accession>A0ABR3Y3H3</accession>
<feature type="transmembrane region" description="Helical" evidence="6">
    <location>
        <begin position="26"/>
        <end position="47"/>
    </location>
</feature>
<name>A0ABR3Y3H3_9EURO</name>
<protein>
    <recommendedName>
        <fullName evidence="9">MFS general substrate transporter</fullName>
    </recommendedName>
</protein>
<keyword evidence="5 6" id="KW-0472">Membrane</keyword>
<reference evidence="7 8" key="1">
    <citation type="journal article" date="2024" name="IMA Fungus">
        <title>IMA Genome - F19 : A genome assembly and annotation guide to empower mycologists, including annotated draft genome sequences of Ceratocystis pirilliformis, Diaporthe australafricana, Fusarium ophioides, Paecilomyces lecythidis, and Sporothrix stenoceras.</title>
        <authorList>
            <person name="Aylward J."/>
            <person name="Wilson A.M."/>
            <person name="Visagie C.M."/>
            <person name="Spraker J."/>
            <person name="Barnes I."/>
            <person name="Buitendag C."/>
            <person name="Ceriani C."/>
            <person name="Del Mar Angel L."/>
            <person name="du Plessis D."/>
            <person name="Fuchs T."/>
            <person name="Gasser K."/>
            <person name="Kramer D."/>
            <person name="Li W."/>
            <person name="Munsamy K."/>
            <person name="Piso A."/>
            <person name="Price J.L."/>
            <person name="Sonnekus B."/>
            <person name="Thomas C."/>
            <person name="van der Nest A."/>
            <person name="van Dijk A."/>
            <person name="van Heerden A."/>
            <person name="van Vuuren N."/>
            <person name="Yilmaz N."/>
            <person name="Duong T.A."/>
            <person name="van der Merwe N.A."/>
            <person name="Wingfield M.J."/>
            <person name="Wingfield B.D."/>
        </authorList>
    </citation>
    <scope>NUCLEOTIDE SEQUENCE [LARGE SCALE GENOMIC DNA]</scope>
    <source>
        <strain evidence="7 8">CMW 18167</strain>
    </source>
</reference>
<comment type="subcellular location">
    <subcellularLocation>
        <location evidence="1">Membrane</location>
        <topology evidence="1">Multi-pass membrane protein</topology>
    </subcellularLocation>
</comment>
<keyword evidence="8" id="KW-1185">Reference proteome</keyword>
<keyword evidence="4 6" id="KW-1133">Transmembrane helix</keyword>
<evidence type="ECO:0000313" key="7">
    <source>
        <dbReference type="EMBL" id="KAL1882388.1"/>
    </source>
</evidence>
<evidence type="ECO:0000256" key="2">
    <source>
        <dbReference type="ARBA" id="ARBA00022448"/>
    </source>
</evidence>
<dbReference type="InterPro" id="IPR036259">
    <property type="entry name" value="MFS_trans_sf"/>
</dbReference>
<evidence type="ECO:0000256" key="3">
    <source>
        <dbReference type="ARBA" id="ARBA00022692"/>
    </source>
</evidence>
<evidence type="ECO:0000256" key="1">
    <source>
        <dbReference type="ARBA" id="ARBA00004141"/>
    </source>
</evidence>
<keyword evidence="3 6" id="KW-0812">Transmembrane</keyword>
<dbReference type="PANTHER" id="PTHR43791">
    <property type="entry name" value="PERMEASE-RELATED"/>
    <property type="match status" value="1"/>
</dbReference>
<organism evidence="7 8">
    <name type="scientific">Paecilomyces lecythidis</name>
    <dbReference type="NCBI Taxonomy" id="3004212"/>
    <lineage>
        <taxon>Eukaryota</taxon>
        <taxon>Fungi</taxon>
        <taxon>Dikarya</taxon>
        <taxon>Ascomycota</taxon>
        <taxon>Pezizomycotina</taxon>
        <taxon>Eurotiomycetes</taxon>
        <taxon>Eurotiomycetidae</taxon>
        <taxon>Eurotiales</taxon>
        <taxon>Thermoascaceae</taxon>
        <taxon>Paecilomyces</taxon>
    </lineage>
</organism>
<evidence type="ECO:0000256" key="4">
    <source>
        <dbReference type="ARBA" id="ARBA00022989"/>
    </source>
</evidence>
<evidence type="ECO:0000313" key="8">
    <source>
        <dbReference type="Proteomes" id="UP001583193"/>
    </source>
</evidence>
<evidence type="ECO:0000256" key="5">
    <source>
        <dbReference type="ARBA" id="ARBA00023136"/>
    </source>
</evidence>